<dbReference type="Proteomes" id="UP000261600">
    <property type="component" value="Unplaced"/>
</dbReference>
<evidence type="ECO:0000313" key="2">
    <source>
        <dbReference type="Ensembl" id="ENSMALP00000000756.1"/>
    </source>
</evidence>
<reference evidence="2" key="1">
    <citation type="submission" date="2025-08" db="UniProtKB">
        <authorList>
            <consortium name="Ensembl"/>
        </authorList>
    </citation>
    <scope>IDENTIFICATION</scope>
</reference>
<reference evidence="2" key="2">
    <citation type="submission" date="2025-09" db="UniProtKB">
        <authorList>
            <consortium name="Ensembl"/>
        </authorList>
    </citation>
    <scope>IDENTIFICATION</scope>
</reference>
<proteinExistence type="predicted"/>
<protein>
    <submittedName>
        <fullName evidence="2">Uncharacterized protein</fullName>
    </submittedName>
</protein>
<keyword evidence="1" id="KW-0732">Signal</keyword>
<name>A0A3Q3IKF3_MONAL</name>
<dbReference type="Ensembl" id="ENSMALT00000000793.1">
    <property type="protein sequence ID" value="ENSMALP00000000756.1"/>
    <property type="gene ID" value="ENSMALG00000000583.1"/>
</dbReference>
<feature type="signal peptide" evidence="1">
    <location>
        <begin position="1"/>
        <end position="29"/>
    </location>
</feature>
<keyword evidence="3" id="KW-1185">Reference proteome</keyword>
<dbReference type="AlphaFoldDB" id="A0A3Q3IKF3"/>
<sequence>MRPKLSSLKWHREMASLLTIGLALKICETAQGGVSMTYTPFTLQDTSLIKSQLLPLEQGGAPWIKAFLSTCATSSCLVQGLPSWAAFPVPGL</sequence>
<feature type="chain" id="PRO_5018637852" evidence="1">
    <location>
        <begin position="30"/>
        <end position="92"/>
    </location>
</feature>
<organism evidence="2 3">
    <name type="scientific">Monopterus albus</name>
    <name type="common">Swamp eel</name>
    <dbReference type="NCBI Taxonomy" id="43700"/>
    <lineage>
        <taxon>Eukaryota</taxon>
        <taxon>Metazoa</taxon>
        <taxon>Chordata</taxon>
        <taxon>Craniata</taxon>
        <taxon>Vertebrata</taxon>
        <taxon>Euteleostomi</taxon>
        <taxon>Actinopterygii</taxon>
        <taxon>Neopterygii</taxon>
        <taxon>Teleostei</taxon>
        <taxon>Neoteleostei</taxon>
        <taxon>Acanthomorphata</taxon>
        <taxon>Anabantaria</taxon>
        <taxon>Synbranchiformes</taxon>
        <taxon>Synbranchidae</taxon>
        <taxon>Monopterus</taxon>
    </lineage>
</organism>
<evidence type="ECO:0000256" key="1">
    <source>
        <dbReference type="SAM" id="SignalP"/>
    </source>
</evidence>
<accession>A0A3Q3IKF3</accession>
<evidence type="ECO:0000313" key="3">
    <source>
        <dbReference type="Proteomes" id="UP000261600"/>
    </source>
</evidence>